<comment type="caution">
    <text evidence="1">The sequence shown here is derived from an EMBL/GenBank/DDBJ whole genome shotgun (WGS) entry which is preliminary data.</text>
</comment>
<dbReference type="SUPFAM" id="SSF56672">
    <property type="entry name" value="DNA/RNA polymerases"/>
    <property type="match status" value="1"/>
</dbReference>
<dbReference type="OrthoDB" id="416454at2759"/>
<dbReference type="InterPro" id="IPR000477">
    <property type="entry name" value="RT_dom"/>
</dbReference>
<protein>
    <submittedName>
        <fullName evidence="1">Uncharacterized protein</fullName>
    </submittedName>
</protein>
<name>A0A7D9DV34_PARCT</name>
<dbReference type="InterPro" id="IPR043502">
    <property type="entry name" value="DNA/RNA_pol_sf"/>
</dbReference>
<proteinExistence type="predicted"/>
<sequence>MSTETALLRVFNDVLYAIDDHQEVVLVLLDLSSAFDTIDHTLLLERLSHRYGINGTVLEWFKSYLLDRTQSVKVKDALSNDKKLLFGIPQRSVLGPIFFSLFFAPMEDVITAHGLSCMIYADDSQPYVILDPKKNRDAMLSKIELCIKDILTWCAKNGLTCDPDKTKVLHLTSRFTKDYEVPLKINVNDNIISSSPNARDLGVTVDSHLKMTTHAYREIHLLQQCCP</sequence>
<evidence type="ECO:0000313" key="1">
    <source>
        <dbReference type="EMBL" id="CAB3992083.1"/>
    </source>
</evidence>
<organism evidence="1 2">
    <name type="scientific">Paramuricea clavata</name>
    <name type="common">Red gorgonian</name>
    <name type="synonym">Violescent sea-whip</name>
    <dbReference type="NCBI Taxonomy" id="317549"/>
    <lineage>
        <taxon>Eukaryota</taxon>
        <taxon>Metazoa</taxon>
        <taxon>Cnidaria</taxon>
        <taxon>Anthozoa</taxon>
        <taxon>Octocorallia</taxon>
        <taxon>Malacalcyonacea</taxon>
        <taxon>Plexauridae</taxon>
        <taxon>Paramuricea</taxon>
    </lineage>
</organism>
<dbReference type="EMBL" id="CACRXK020001975">
    <property type="protein sequence ID" value="CAB3992083.1"/>
    <property type="molecule type" value="Genomic_DNA"/>
</dbReference>
<dbReference type="Proteomes" id="UP001152795">
    <property type="component" value="Unassembled WGS sequence"/>
</dbReference>
<accession>A0A7D9DV34</accession>
<dbReference type="PROSITE" id="PS50878">
    <property type="entry name" value="RT_POL"/>
    <property type="match status" value="1"/>
</dbReference>
<dbReference type="Pfam" id="PF00078">
    <property type="entry name" value="RVT_1"/>
    <property type="match status" value="1"/>
</dbReference>
<keyword evidence="2" id="KW-1185">Reference proteome</keyword>
<gene>
    <name evidence="1" type="ORF">PACLA_8A001840</name>
</gene>
<reference evidence="1" key="1">
    <citation type="submission" date="2020-04" db="EMBL/GenBank/DDBJ databases">
        <authorList>
            <person name="Alioto T."/>
            <person name="Alioto T."/>
            <person name="Gomez Garrido J."/>
        </authorList>
    </citation>
    <scope>NUCLEOTIDE SEQUENCE</scope>
    <source>
        <strain evidence="1">A484AB</strain>
    </source>
</reference>
<dbReference type="PANTHER" id="PTHR33332">
    <property type="entry name" value="REVERSE TRANSCRIPTASE DOMAIN-CONTAINING PROTEIN"/>
    <property type="match status" value="1"/>
</dbReference>
<dbReference type="AlphaFoldDB" id="A0A7D9DV34"/>
<evidence type="ECO:0000313" key="2">
    <source>
        <dbReference type="Proteomes" id="UP001152795"/>
    </source>
</evidence>